<comment type="caution">
    <text evidence="1">The sequence shown here is derived from an EMBL/GenBank/DDBJ whole genome shotgun (WGS) entry which is preliminary data.</text>
</comment>
<reference evidence="1 2" key="1">
    <citation type="journal article" date="2023" name="Nucleic Acids Res.">
        <title>The hologenome of Daphnia magna reveals possible DNA methylation and microbiome-mediated evolution of the host genome.</title>
        <authorList>
            <person name="Chaturvedi A."/>
            <person name="Li X."/>
            <person name="Dhandapani V."/>
            <person name="Marshall H."/>
            <person name="Kissane S."/>
            <person name="Cuenca-Cambronero M."/>
            <person name="Asole G."/>
            <person name="Calvet F."/>
            <person name="Ruiz-Romero M."/>
            <person name="Marangio P."/>
            <person name="Guigo R."/>
            <person name="Rago D."/>
            <person name="Mirbahai L."/>
            <person name="Eastwood N."/>
            <person name="Colbourne J.K."/>
            <person name="Zhou J."/>
            <person name="Mallon E."/>
            <person name="Orsini L."/>
        </authorList>
    </citation>
    <scope>NUCLEOTIDE SEQUENCE [LARGE SCALE GENOMIC DNA]</scope>
    <source>
        <strain evidence="1">LRV0_1</strain>
    </source>
</reference>
<organism evidence="1 2">
    <name type="scientific">Daphnia magna</name>
    <dbReference type="NCBI Taxonomy" id="35525"/>
    <lineage>
        <taxon>Eukaryota</taxon>
        <taxon>Metazoa</taxon>
        <taxon>Ecdysozoa</taxon>
        <taxon>Arthropoda</taxon>
        <taxon>Crustacea</taxon>
        <taxon>Branchiopoda</taxon>
        <taxon>Diplostraca</taxon>
        <taxon>Cladocera</taxon>
        <taxon>Anomopoda</taxon>
        <taxon>Daphniidae</taxon>
        <taxon>Daphnia</taxon>
    </lineage>
</organism>
<dbReference type="Proteomes" id="UP001234178">
    <property type="component" value="Unassembled WGS sequence"/>
</dbReference>
<keyword evidence="2" id="KW-1185">Reference proteome</keyword>
<proteinExistence type="predicted"/>
<accession>A0ABR0AWS2</accession>
<sequence length="163" mass="17782">MSTLIDRLSGGLPIRVDCDEEEAKKETGQSETQKTRLDFGGNILPRGGGRYVCPGERHPAPLICGIKADVTSTEVCICGHGENTDDSSLRLASSMSRVARQVGGGQETGYMMCRLVPITHSGIVVLPVFCFHRRIPELRAPPPIQKEKTLAPIYWPSSFVVMT</sequence>
<dbReference type="EMBL" id="JAOYFB010000039">
    <property type="protein sequence ID" value="KAK4029543.1"/>
    <property type="molecule type" value="Genomic_DNA"/>
</dbReference>
<evidence type="ECO:0000313" key="2">
    <source>
        <dbReference type="Proteomes" id="UP001234178"/>
    </source>
</evidence>
<gene>
    <name evidence="1" type="ORF">OUZ56_022522</name>
</gene>
<evidence type="ECO:0000313" key="1">
    <source>
        <dbReference type="EMBL" id="KAK4029543.1"/>
    </source>
</evidence>
<protein>
    <submittedName>
        <fullName evidence="1">Uncharacterized protein</fullName>
    </submittedName>
</protein>
<name>A0ABR0AWS2_9CRUS</name>